<dbReference type="AlphaFoldDB" id="A0A1H7EJE2"/>
<proteinExistence type="predicted"/>
<gene>
    <name evidence="1" type="ORF">SAMN05192539_10831</name>
</gene>
<evidence type="ECO:0000313" key="2">
    <source>
        <dbReference type="Proteomes" id="UP000198866"/>
    </source>
</evidence>
<keyword evidence="2" id="KW-1185">Reference proteome</keyword>
<reference evidence="2" key="1">
    <citation type="submission" date="2016-10" db="EMBL/GenBank/DDBJ databases">
        <authorList>
            <person name="Varghese N."/>
            <person name="Submissions S."/>
        </authorList>
    </citation>
    <scope>NUCLEOTIDE SEQUENCE [LARGE SCALE GENOMIC DNA]</scope>
    <source>
        <strain evidence="2">LMG 26031</strain>
    </source>
</reference>
<sequence>FSIYQDPAPEGGSTQELRSVLCQTTQPLFTSHFFPIGCGASAKRDAATRHA</sequence>
<organism evidence="1 2">
    <name type="scientific">Paraburkholderia diazotrophica</name>
    <dbReference type="NCBI Taxonomy" id="667676"/>
    <lineage>
        <taxon>Bacteria</taxon>
        <taxon>Pseudomonadati</taxon>
        <taxon>Pseudomonadota</taxon>
        <taxon>Betaproteobacteria</taxon>
        <taxon>Burkholderiales</taxon>
        <taxon>Burkholderiaceae</taxon>
        <taxon>Paraburkholderia</taxon>
    </lineage>
</organism>
<dbReference type="EMBL" id="FNYE01000083">
    <property type="protein sequence ID" value="SEK14083.1"/>
    <property type="molecule type" value="Genomic_DNA"/>
</dbReference>
<name>A0A1H7EJE2_9BURK</name>
<dbReference type="Proteomes" id="UP000198866">
    <property type="component" value="Unassembled WGS sequence"/>
</dbReference>
<protein>
    <submittedName>
        <fullName evidence="1">Uncharacterized protein</fullName>
    </submittedName>
</protein>
<evidence type="ECO:0000313" key="1">
    <source>
        <dbReference type="EMBL" id="SEK14083.1"/>
    </source>
</evidence>
<accession>A0A1H7EJE2</accession>
<feature type="non-terminal residue" evidence="1">
    <location>
        <position position="1"/>
    </location>
</feature>